<sequence>MSVNLKLCGLTPVPSSSPNKTAAVAFNPTHGTVASRIQAFQNGQASRSPHSAGKIRSSIQRAEVDIPIGRVRRANTTSAAPACPPTIEGKECSQQGEIQEVDAARHEPITNFDAGENILHASLPARPATSYESTTPLRQHKLHSFSRQVPERSRTQKRQSSLDAQPTTQIQLSEARARLRCIDDRRTRTPIVPLTDVNMSSVRQDADIHQLQDLIDNALDEQAKLDVEGTSAKQSPRLKSIPSQVEISMNSPSKRQWTKTESSDSPVRCGRDGRDFSRPRMSVTTPKGFGRRDGDNPSSASTSPSPMRKQRLSTETVLPRSSTESEPLATASLPSVYSFREMKSEQETSSLNPTISTRQVPSPVKQRTAAFEKMVQRDKPIMYDQPHRHIAGAPLKKHWWLDPDENRVHRVPGLLKQEARATRSKAKGVIQHDPPASPRTTTPMPRPGPIPLALPQLISSRGRAVSATSQFEDTFETAPQSEAALSRLSSRVHSPRTIPKALAAQDIRQVTKSPFLRWNPFMLDKKLPANKTVPLSPGESGVGVNVGCDVAEQTIDTASHLQPQGNDLAAVAIQDAISKCEHGQNTATAVMQQGDMPPSATHREIYESHPSKDLSPQPLTPRKIISPKQDRNFRDAAVPGEIMERAHGAGGRHEVIQTKPRYSSGDMTIDDEKELLIAPNIANMDEHGDVATETGDETSWQRQSKDLTPFSLVQVEDNRSAPTSASGSPIRGRVASRTLHQQSRVMRNKESRNGVSVSRSRSKVGNVRVTVEVRTPQGSPSKGNARRDSVGDGGGKGERVVIVTTDVQDSEEGSVEGLNMKC</sequence>
<feature type="compositionally biased region" description="Basic and acidic residues" evidence="1">
    <location>
        <begin position="785"/>
        <end position="799"/>
    </location>
</feature>
<feature type="compositionally biased region" description="Polar residues" evidence="1">
    <location>
        <begin position="241"/>
        <end position="265"/>
    </location>
</feature>
<accession>A0A8H7AJG4</accession>
<gene>
    <name evidence="2" type="ORF">GJ744_009587</name>
</gene>
<evidence type="ECO:0000256" key="1">
    <source>
        <dbReference type="SAM" id="MobiDB-lite"/>
    </source>
</evidence>
<feature type="region of interest" description="Disordered" evidence="1">
    <location>
        <begin position="144"/>
        <end position="171"/>
    </location>
</feature>
<evidence type="ECO:0000313" key="2">
    <source>
        <dbReference type="EMBL" id="KAF7508146.1"/>
    </source>
</evidence>
<comment type="caution">
    <text evidence="2">The sequence shown here is derived from an EMBL/GenBank/DDBJ whole genome shotgun (WGS) entry which is preliminary data.</text>
</comment>
<reference evidence="2" key="1">
    <citation type="submission" date="2020-02" db="EMBL/GenBank/DDBJ databases">
        <authorList>
            <person name="Palmer J.M."/>
        </authorList>
    </citation>
    <scope>NUCLEOTIDE SEQUENCE</scope>
    <source>
        <strain evidence="2">EPUS1.4</strain>
        <tissue evidence="2">Thallus</tissue>
    </source>
</reference>
<feature type="compositionally biased region" description="Polar residues" evidence="1">
    <location>
        <begin position="158"/>
        <end position="171"/>
    </location>
</feature>
<keyword evidence="3" id="KW-1185">Reference proteome</keyword>
<feature type="region of interest" description="Disordered" evidence="1">
    <location>
        <begin position="344"/>
        <end position="365"/>
    </location>
</feature>
<protein>
    <submittedName>
        <fullName evidence="2">Uncharacterized protein</fullName>
    </submittedName>
</protein>
<feature type="compositionally biased region" description="Polar residues" evidence="1">
    <location>
        <begin position="347"/>
        <end position="360"/>
    </location>
</feature>
<proteinExistence type="predicted"/>
<feature type="region of interest" description="Disordered" evidence="1">
    <location>
        <begin position="227"/>
        <end position="329"/>
    </location>
</feature>
<feature type="region of interest" description="Disordered" evidence="1">
    <location>
        <begin position="690"/>
        <end position="800"/>
    </location>
</feature>
<dbReference type="EMBL" id="JAACFV010000058">
    <property type="protein sequence ID" value="KAF7508146.1"/>
    <property type="molecule type" value="Genomic_DNA"/>
</dbReference>
<evidence type="ECO:0000313" key="3">
    <source>
        <dbReference type="Proteomes" id="UP000606974"/>
    </source>
</evidence>
<feature type="compositionally biased region" description="Basic and acidic residues" evidence="1">
    <location>
        <begin position="269"/>
        <end position="278"/>
    </location>
</feature>
<dbReference type="Proteomes" id="UP000606974">
    <property type="component" value="Unassembled WGS sequence"/>
</dbReference>
<dbReference type="AlphaFoldDB" id="A0A8H7AJG4"/>
<feature type="region of interest" description="Disordered" evidence="1">
    <location>
        <begin position="422"/>
        <end position="446"/>
    </location>
</feature>
<feature type="compositionally biased region" description="Polar residues" evidence="1">
    <location>
        <begin position="313"/>
        <end position="325"/>
    </location>
</feature>
<organism evidence="2 3">
    <name type="scientific">Endocarpon pusillum</name>
    <dbReference type="NCBI Taxonomy" id="364733"/>
    <lineage>
        <taxon>Eukaryota</taxon>
        <taxon>Fungi</taxon>
        <taxon>Dikarya</taxon>
        <taxon>Ascomycota</taxon>
        <taxon>Pezizomycotina</taxon>
        <taxon>Eurotiomycetes</taxon>
        <taxon>Chaetothyriomycetidae</taxon>
        <taxon>Verrucariales</taxon>
        <taxon>Verrucariaceae</taxon>
        <taxon>Endocarpon</taxon>
    </lineage>
</organism>
<name>A0A8H7AJG4_9EURO</name>
<feature type="compositionally biased region" description="Low complexity" evidence="1">
    <location>
        <begin position="753"/>
        <end position="769"/>
    </location>
</feature>
<feature type="compositionally biased region" description="Polar residues" evidence="1">
    <location>
        <begin position="296"/>
        <end position="305"/>
    </location>
</feature>